<feature type="domain" description="Atg6 BARA" evidence="2">
    <location>
        <begin position="33"/>
        <end position="213"/>
    </location>
</feature>
<dbReference type="InterPro" id="IPR007243">
    <property type="entry name" value="Atg6/Beclin"/>
</dbReference>
<evidence type="ECO:0000313" key="3">
    <source>
        <dbReference type="EMBL" id="KAF8004324.1"/>
    </source>
</evidence>
<accession>A0A8H7GXE6</accession>
<evidence type="ECO:0000313" key="4">
    <source>
        <dbReference type="Proteomes" id="UP000649328"/>
    </source>
</evidence>
<dbReference type="InterPro" id="IPR040455">
    <property type="entry name" value="Atg6_BARA"/>
</dbReference>
<dbReference type="GO" id="GO:0006995">
    <property type="term" value="P:cellular response to nitrogen starvation"/>
    <property type="evidence" value="ECO:0007669"/>
    <property type="project" value="TreeGrafter"/>
</dbReference>
<evidence type="ECO:0000256" key="1">
    <source>
        <dbReference type="ARBA" id="ARBA00005965"/>
    </source>
</evidence>
<dbReference type="GO" id="GO:0000407">
    <property type="term" value="C:phagophore assembly site"/>
    <property type="evidence" value="ECO:0007669"/>
    <property type="project" value="TreeGrafter"/>
</dbReference>
<keyword evidence="4" id="KW-1185">Reference proteome</keyword>
<comment type="caution">
    <text evidence="3">The sequence shown here is derived from an EMBL/GenBank/DDBJ whole genome shotgun (WGS) entry which is preliminary data.</text>
</comment>
<dbReference type="GO" id="GO:0034271">
    <property type="term" value="C:phosphatidylinositol 3-kinase complex, class III, type I"/>
    <property type="evidence" value="ECO:0007669"/>
    <property type="project" value="TreeGrafter"/>
</dbReference>
<dbReference type="PANTHER" id="PTHR12768:SF4">
    <property type="entry name" value="BECLIN-1"/>
    <property type="match status" value="1"/>
</dbReference>
<organism evidence="3 4">
    <name type="scientific">Metschnikowia pulcherrima</name>
    <dbReference type="NCBI Taxonomy" id="27326"/>
    <lineage>
        <taxon>Eukaryota</taxon>
        <taxon>Fungi</taxon>
        <taxon>Dikarya</taxon>
        <taxon>Ascomycota</taxon>
        <taxon>Saccharomycotina</taxon>
        <taxon>Pichiomycetes</taxon>
        <taxon>Metschnikowiaceae</taxon>
        <taxon>Metschnikowia</taxon>
    </lineage>
</organism>
<protein>
    <recommendedName>
        <fullName evidence="2">Atg6 BARA domain-containing protein</fullName>
    </recommendedName>
</protein>
<dbReference type="Pfam" id="PF04111">
    <property type="entry name" value="APG6"/>
    <property type="match status" value="1"/>
</dbReference>
<name>A0A8H7GXE6_9ASCO</name>
<comment type="similarity">
    <text evidence="1">Belongs to the beclin family.</text>
</comment>
<dbReference type="AlphaFoldDB" id="A0A8H7GXE6"/>
<dbReference type="GO" id="GO:0000423">
    <property type="term" value="P:mitophagy"/>
    <property type="evidence" value="ECO:0007669"/>
    <property type="project" value="TreeGrafter"/>
</dbReference>
<dbReference type="GO" id="GO:0043548">
    <property type="term" value="F:phosphatidylinositol 3-kinase binding"/>
    <property type="evidence" value="ECO:0007669"/>
    <property type="project" value="TreeGrafter"/>
</dbReference>
<dbReference type="OrthoDB" id="20368at2759"/>
<proteinExistence type="inferred from homology"/>
<dbReference type="GO" id="GO:0030674">
    <property type="term" value="F:protein-macromolecule adaptor activity"/>
    <property type="evidence" value="ECO:0007669"/>
    <property type="project" value="TreeGrafter"/>
</dbReference>
<dbReference type="GO" id="GO:0000045">
    <property type="term" value="P:autophagosome assembly"/>
    <property type="evidence" value="ECO:0007669"/>
    <property type="project" value="TreeGrafter"/>
</dbReference>
<gene>
    <name evidence="3" type="ORF">HF325_001772</name>
</gene>
<evidence type="ECO:0000259" key="2">
    <source>
        <dbReference type="Pfam" id="PF04111"/>
    </source>
</evidence>
<dbReference type="Gene3D" id="1.10.418.40">
    <property type="entry name" value="Autophagy protein 6/Beclin 1"/>
    <property type="match status" value="1"/>
</dbReference>
<dbReference type="GO" id="GO:0045324">
    <property type="term" value="P:late endosome to vacuole transport"/>
    <property type="evidence" value="ECO:0007669"/>
    <property type="project" value="TreeGrafter"/>
</dbReference>
<dbReference type="EMBL" id="JACBPP010000002">
    <property type="protein sequence ID" value="KAF8004324.1"/>
    <property type="molecule type" value="Genomic_DNA"/>
</dbReference>
<dbReference type="PANTHER" id="PTHR12768">
    <property type="entry name" value="BECLIN 1"/>
    <property type="match status" value="1"/>
</dbReference>
<dbReference type="InterPro" id="IPR038274">
    <property type="entry name" value="Atg6/Beclin_C_sf"/>
</dbReference>
<dbReference type="Proteomes" id="UP000649328">
    <property type="component" value="Unassembled WGS sequence"/>
</dbReference>
<reference evidence="3" key="1">
    <citation type="submission" date="2020-10" db="EMBL/GenBank/DDBJ databases">
        <title>The Whole-Genome Sequence of Metschnikowia persimmonesis, a Novel Endophytic Yeast Species Isolated from Medicinal Plant Diospyros kaki Thumb.</title>
        <authorList>
            <person name="Rahmat E."/>
            <person name="Kang Y."/>
        </authorList>
    </citation>
    <scope>NUCLEOTIDE SEQUENCE</scope>
    <source>
        <strain evidence="3">KIOM G15050</strain>
    </source>
</reference>
<dbReference type="GO" id="GO:0034272">
    <property type="term" value="C:phosphatidylinositol 3-kinase complex, class III, type II"/>
    <property type="evidence" value="ECO:0007669"/>
    <property type="project" value="TreeGrafter"/>
</dbReference>
<sequence>MKNTLSLNLQGKQRKLDQAKALYQNQIDHLDELRKFNVFHKLYDILFEDDYGQINGFRLGYKVPWAECNVALGQIVLLLFFLQKRLEIVLENYKLVPLGSKSYVVKQLLSHPELGRGSRNGSVLPLHSTNEFTLGKLFNFNKLDISMMALLEILSQFEAQLVRRDNGLAFPYKTTPKNGTLGGKSVRVTSNGQWTEACRYLLVNMKWILGYASAQQSD</sequence>